<evidence type="ECO:0000313" key="3">
    <source>
        <dbReference type="EMBL" id="ALO17295.1"/>
    </source>
</evidence>
<accession>A0A0S2I4L8</accession>
<keyword evidence="4" id="KW-1185">Reference proteome</keyword>
<dbReference type="Proteomes" id="UP000064893">
    <property type="component" value="Chromosome"/>
</dbReference>
<sequence length="425" mass="46312" precursor="true">MLNYKNLSFLTIVLTSLLTFITACDDDNDEPANSAPVCAITNPVNGAEFSQGEIITVAVDAEDEDNNLEEVRFYINDIGVGSSNSFPYNFEWDTSDEAPGSFAIKVEAIDELGKKSTDAIDISIVAGGDAPVAAFTASQTTIAVGDSVTFSDQSANSPTSWSWDFGDGNVSTDQNPTHSYSSTGTYTVNLAVSNSYGSDTLTRSDYITVETSGSEGTVTDIDGNVYNTVVLGNQEWMAENLKTTTYNNGTAISLVTNNSDWQNNTTGAYSWYENDETQYANTYGALYNWYAVNTGNLCPDGWHIPTDDEWKTLEMHLGMNQSDADGTGPRGTNEGSKLASNASLWYDGDLEDDPEFGSSGFLGIPAGARDIYGNFSFIETNAVWWCANEFDNQEAWLRALYHSHTLIARDYQYKGSGYSVRCLKD</sequence>
<evidence type="ECO:0000256" key="1">
    <source>
        <dbReference type="SAM" id="SignalP"/>
    </source>
</evidence>
<dbReference type="InterPro" id="IPR022409">
    <property type="entry name" value="PKD/Chitinase_dom"/>
</dbReference>
<dbReference type="RefSeq" id="WP_057954584.1">
    <property type="nucleotide sequence ID" value="NZ_CP013118.1"/>
</dbReference>
<dbReference type="Pfam" id="PF17957">
    <property type="entry name" value="Big_7"/>
    <property type="match status" value="1"/>
</dbReference>
<dbReference type="InterPro" id="IPR035986">
    <property type="entry name" value="PKD_dom_sf"/>
</dbReference>
<dbReference type="PROSITE" id="PS51257">
    <property type="entry name" value="PROKAR_LIPOPROTEIN"/>
    <property type="match status" value="1"/>
</dbReference>
<dbReference type="STRING" id="1307839.L21SP5_03697"/>
<dbReference type="GO" id="GO:0004222">
    <property type="term" value="F:metalloendopeptidase activity"/>
    <property type="evidence" value="ECO:0007669"/>
    <property type="project" value="UniProtKB-EC"/>
</dbReference>
<dbReference type="SUPFAM" id="SSF49299">
    <property type="entry name" value="PKD domain"/>
    <property type="match status" value="1"/>
</dbReference>
<dbReference type="CDD" id="cd00146">
    <property type="entry name" value="PKD"/>
    <property type="match status" value="1"/>
</dbReference>
<dbReference type="Pfam" id="PF09603">
    <property type="entry name" value="Fib_succ_major"/>
    <property type="match status" value="1"/>
</dbReference>
<dbReference type="EC" id="3.4.24.3" evidence="3"/>
<dbReference type="SMART" id="SM00089">
    <property type="entry name" value="PKD"/>
    <property type="match status" value="1"/>
</dbReference>
<dbReference type="InterPro" id="IPR000601">
    <property type="entry name" value="PKD_dom"/>
</dbReference>
<dbReference type="PATRIC" id="fig|1307839.3.peg.3953"/>
<protein>
    <submittedName>
        <fullName evidence="3">Microbial collagenase</fullName>
        <ecNumber evidence="3">3.4.24.3</ecNumber>
    </submittedName>
</protein>
<reference evidence="3 4" key="1">
    <citation type="submission" date="2015-11" db="EMBL/GenBank/DDBJ databases">
        <title>Description and complete genome sequence of a novel strain predominating in hypersaline microbial mats and representing a new family of the Bacteriodetes phylum.</title>
        <authorList>
            <person name="Spring S."/>
            <person name="Bunk B."/>
            <person name="Sproer C."/>
            <person name="Klenk H.-P."/>
        </authorList>
    </citation>
    <scope>NUCLEOTIDE SEQUENCE [LARGE SCALE GENOMIC DNA]</scope>
    <source>
        <strain evidence="3 4">L21-Spi-D4</strain>
    </source>
</reference>
<organism evidence="3 4">
    <name type="scientific">Salinivirga cyanobacteriivorans</name>
    <dbReference type="NCBI Taxonomy" id="1307839"/>
    <lineage>
        <taxon>Bacteria</taxon>
        <taxon>Pseudomonadati</taxon>
        <taxon>Bacteroidota</taxon>
        <taxon>Bacteroidia</taxon>
        <taxon>Bacteroidales</taxon>
        <taxon>Salinivirgaceae</taxon>
        <taxon>Salinivirga</taxon>
    </lineage>
</organism>
<dbReference type="AlphaFoldDB" id="A0A0S2I4L8"/>
<keyword evidence="1" id="KW-0732">Signal</keyword>
<dbReference type="NCBIfam" id="TIGR02145">
    <property type="entry name" value="Fib_succ_major"/>
    <property type="match status" value="1"/>
</dbReference>
<feature type="chain" id="PRO_5006599503" evidence="1">
    <location>
        <begin position="26"/>
        <end position="425"/>
    </location>
</feature>
<proteinExistence type="predicted"/>
<dbReference type="InterPro" id="IPR013783">
    <property type="entry name" value="Ig-like_fold"/>
</dbReference>
<keyword evidence="3" id="KW-0378">Hydrolase</keyword>
<dbReference type="OrthoDB" id="9805760at2"/>
<evidence type="ECO:0000259" key="2">
    <source>
        <dbReference type="PROSITE" id="PS50093"/>
    </source>
</evidence>
<dbReference type="FunFam" id="2.60.40.10:FF:000270">
    <property type="entry name" value="Cell surface protein"/>
    <property type="match status" value="1"/>
</dbReference>
<dbReference type="EMBL" id="CP013118">
    <property type="protein sequence ID" value="ALO17295.1"/>
    <property type="molecule type" value="Genomic_DNA"/>
</dbReference>
<feature type="signal peptide" evidence="1">
    <location>
        <begin position="1"/>
        <end position="25"/>
    </location>
</feature>
<dbReference type="PROSITE" id="PS50093">
    <property type="entry name" value="PKD"/>
    <property type="match status" value="1"/>
</dbReference>
<dbReference type="Gene3D" id="2.60.40.10">
    <property type="entry name" value="Immunoglobulins"/>
    <property type="match status" value="2"/>
</dbReference>
<dbReference type="InterPro" id="IPR011871">
    <property type="entry name" value="Fib_succ_major"/>
</dbReference>
<gene>
    <name evidence="3" type="ORF">L21SP5_03697</name>
</gene>
<name>A0A0S2I4L8_9BACT</name>
<evidence type="ECO:0000313" key="4">
    <source>
        <dbReference type="Proteomes" id="UP000064893"/>
    </source>
</evidence>
<dbReference type="Pfam" id="PF18911">
    <property type="entry name" value="PKD_4"/>
    <property type="match status" value="1"/>
</dbReference>
<feature type="domain" description="PKD" evidence="2">
    <location>
        <begin position="131"/>
        <end position="214"/>
    </location>
</feature>
<dbReference type="KEGG" id="blq:L21SP5_03697"/>